<sequence length="170" mass="19302">MIYFLQSQKIFDVCTIQQDDNPSAIASTTQHLAGRALMDSLVVDESLISDLYKLLNKLQQLATHNASTTRSLQSRQTYSSNSTVALASNTNHNQKRPNKRPKIDYSCNNSKHDSKAPHPPHKCWTLYPELREEFLAKKKALPEESFHRTSTQVNINTQKTQQVDTKHAPP</sequence>
<evidence type="ECO:0000313" key="2">
    <source>
        <dbReference type="EMBL" id="KNF05873.1"/>
    </source>
</evidence>
<evidence type="ECO:0000313" key="3">
    <source>
        <dbReference type="Proteomes" id="UP000054564"/>
    </source>
</evidence>
<dbReference type="Proteomes" id="UP000054564">
    <property type="component" value="Unassembled WGS sequence"/>
</dbReference>
<evidence type="ECO:0000256" key="1">
    <source>
        <dbReference type="SAM" id="MobiDB-lite"/>
    </source>
</evidence>
<feature type="region of interest" description="Disordered" evidence="1">
    <location>
        <begin position="87"/>
        <end position="121"/>
    </location>
</feature>
<organism evidence="2 3">
    <name type="scientific">Puccinia striiformis f. sp. tritici PST-78</name>
    <dbReference type="NCBI Taxonomy" id="1165861"/>
    <lineage>
        <taxon>Eukaryota</taxon>
        <taxon>Fungi</taxon>
        <taxon>Dikarya</taxon>
        <taxon>Basidiomycota</taxon>
        <taxon>Pucciniomycotina</taxon>
        <taxon>Pucciniomycetes</taxon>
        <taxon>Pucciniales</taxon>
        <taxon>Pucciniaceae</taxon>
        <taxon>Puccinia</taxon>
    </lineage>
</organism>
<feature type="compositionally biased region" description="Polar residues" evidence="1">
    <location>
        <begin position="148"/>
        <end position="163"/>
    </location>
</feature>
<accession>A0A0L0W2V4</accession>
<proteinExistence type="predicted"/>
<reference evidence="3" key="1">
    <citation type="submission" date="2014-03" db="EMBL/GenBank/DDBJ databases">
        <title>The Genome Sequence of Puccinia striiformis f. sp. tritici PST-78.</title>
        <authorList>
            <consortium name="The Broad Institute Genome Sequencing Platform"/>
            <person name="Cuomo C."/>
            <person name="Hulbert S."/>
            <person name="Chen X."/>
            <person name="Walker B."/>
            <person name="Young S.K."/>
            <person name="Zeng Q."/>
            <person name="Gargeya S."/>
            <person name="Fitzgerald M."/>
            <person name="Haas B."/>
            <person name="Abouelleil A."/>
            <person name="Alvarado L."/>
            <person name="Arachchi H.M."/>
            <person name="Berlin A.M."/>
            <person name="Chapman S.B."/>
            <person name="Goldberg J."/>
            <person name="Griggs A."/>
            <person name="Gujja S."/>
            <person name="Hansen M."/>
            <person name="Howarth C."/>
            <person name="Imamovic A."/>
            <person name="Larimer J."/>
            <person name="McCowan C."/>
            <person name="Montmayeur A."/>
            <person name="Murphy C."/>
            <person name="Neiman D."/>
            <person name="Pearson M."/>
            <person name="Priest M."/>
            <person name="Roberts A."/>
            <person name="Saif S."/>
            <person name="Shea T."/>
            <person name="Sisk P."/>
            <person name="Sykes S."/>
            <person name="Wortman J."/>
            <person name="Nusbaum C."/>
            <person name="Birren B."/>
        </authorList>
    </citation>
    <scope>NUCLEOTIDE SEQUENCE [LARGE SCALE GENOMIC DNA]</scope>
    <source>
        <strain evidence="3">race PST-78</strain>
    </source>
</reference>
<dbReference type="EMBL" id="AJIL01000005">
    <property type="protein sequence ID" value="KNF05873.1"/>
    <property type="molecule type" value="Genomic_DNA"/>
</dbReference>
<gene>
    <name evidence="2" type="ORF">PSTG_00867</name>
</gene>
<dbReference type="AlphaFoldDB" id="A0A0L0W2V4"/>
<name>A0A0L0W2V4_9BASI</name>
<protein>
    <submittedName>
        <fullName evidence="2">Uncharacterized protein</fullName>
    </submittedName>
</protein>
<feature type="region of interest" description="Disordered" evidence="1">
    <location>
        <begin position="141"/>
        <end position="170"/>
    </location>
</feature>
<keyword evidence="3" id="KW-1185">Reference proteome</keyword>
<comment type="caution">
    <text evidence="2">The sequence shown here is derived from an EMBL/GenBank/DDBJ whole genome shotgun (WGS) entry which is preliminary data.</text>
</comment>